<dbReference type="Proteomes" id="UP000177583">
    <property type="component" value="Unassembled WGS sequence"/>
</dbReference>
<feature type="transmembrane region" description="Helical" evidence="1">
    <location>
        <begin position="170"/>
        <end position="189"/>
    </location>
</feature>
<keyword evidence="1" id="KW-0472">Membrane</keyword>
<keyword evidence="1" id="KW-0812">Transmembrane</keyword>
<evidence type="ECO:0000256" key="1">
    <source>
        <dbReference type="SAM" id="Phobius"/>
    </source>
</evidence>
<evidence type="ECO:0000313" key="2">
    <source>
        <dbReference type="EMBL" id="OGH03872.1"/>
    </source>
</evidence>
<dbReference type="EMBL" id="MFNF01000011">
    <property type="protein sequence ID" value="OGH03872.1"/>
    <property type="molecule type" value="Genomic_DNA"/>
</dbReference>
<protein>
    <recommendedName>
        <fullName evidence="4">Ferric oxidoreductase domain-containing protein</fullName>
    </recommendedName>
</protein>
<accession>A0A1F6H0L0</accession>
<gene>
    <name evidence="2" type="ORF">A2557_11935</name>
</gene>
<keyword evidence="1" id="KW-1133">Transmembrane helix</keyword>
<evidence type="ECO:0000313" key="3">
    <source>
        <dbReference type="Proteomes" id="UP000177583"/>
    </source>
</evidence>
<name>A0A1F6H0L0_9PROT</name>
<comment type="caution">
    <text evidence="2">The sequence shown here is derived from an EMBL/GenBank/DDBJ whole genome shotgun (WGS) entry which is preliminary data.</text>
</comment>
<organism evidence="2 3">
    <name type="scientific">Candidatus Lambdaproteobacteria bacterium RIFOXYD2_FULL_56_26</name>
    <dbReference type="NCBI Taxonomy" id="1817773"/>
    <lineage>
        <taxon>Bacteria</taxon>
        <taxon>Pseudomonadati</taxon>
        <taxon>Pseudomonadota</taxon>
        <taxon>Candidatus Lambdaproteobacteria</taxon>
    </lineage>
</organism>
<dbReference type="AlphaFoldDB" id="A0A1F6H0L0"/>
<feature type="transmembrane region" description="Helical" evidence="1">
    <location>
        <begin position="38"/>
        <end position="58"/>
    </location>
</feature>
<evidence type="ECO:0008006" key="4">
    <source>
        <dbReference type="Google" id="ProtNLM"/>
    </source>
</evidence>
<proteinExistence type="predicted"/>
<feature type="transmembrane region" description="Helical" evidence="1">
    <location>
        <begin position="79"/>
        <end position="96"/>
    </location>
</feature>
<feature type="transmembrane region" description="Helical" evidence="1">
    <location>
        <begin position="12"/>
        <end position="32"/>
    </location>
</feature>
<feature type="transmembrane region" description="Helical" evidence="1">
    <location>
        <begin position="102"/>
        <end position="122"/>
    </location>
</feature>
<reference evidence="2 3" key="1">
    <citation type="journal article" date="2016" name="Nat. Commun.">
        <title>Thousands of microbial genomes shed light on interconnected biogeochemical processes in an aquifer system.</title>
        <authorList>
            <person name="Anantharaman K."/>
            <person name="Brown C.T."/>
            <person name="Hug L.A."/>
            <person name="Sharon I."/>
            <person name="Castelle C.J."/>
            <person name="Probst A.J."/>
            <person name="Thomas B.C."/>
            <person name="Singh A."/>
            <person name="Wilkins M.J."/>
            <person name="Karaoz U."/>
            <person name="Brodie E.L."/>
            <person name="Williams K.H."/>
            <person name="Hubbard S.S."/>
            <person name="Banfield J.F."/>
        </authorList>
    </citation>
    <scope>NUCLEOTIDE SEQUENCE [LARGE SCALE GENOMIC DNA]</scope>
</reference>
<sequence>MGPKLFSRSVLPFSGAFLALILATVLIDWFLHSQGLAYWGRWAGPLGVLVLALSFGYSARKRKFLFTGSLPGWLRLHEYLSWIGALLIMVHSGIHLHAWLPWAATLAMLAATASGLMGKYLLKTARDKMKAAKTKLAAQGLTDVEIENQLLSDSLTLKALANWRKGHMPVTYTFFFLALFHVVSICFFWM</sequence>